<keyword evidence="3" id="KW-1185">Reference proteome</keyword>
<feature type="transmembrane region" description="Helical" evidence="1">
    <location>
        <begin position="198"/>
        <end position="222"/>
    </location>
</feature>
<evidence type="ECO:0000313" key="2">
    <source>
        <dbReference type="EMBL" id="RGP80135.1"/>
    </source>
</evidence>
<gene>
    <name evidence="2" type="ORF">FLONG3_1669</name>
</gene>
<proteinExistence type="predicted"/>
<dbReference type="Proteomes" id="UP000266234">
    <property type="component" value="Unassembled WGS sequence"/>
</dbReference>
<dbReference type="AlphaFoldDB" id="A0A395T7E5"/>
<keyword evidence="1" id="KW-0472">Membrane</keyword>
<comment type="caution">
    <text evidence="2">The sequence shown here is derived from an EMBL/GenBank/DDBJ whole genome shotgun (WGS) entry which is preliminary data.</text>
</comment>
<feature type="transmembrane region" description="Helical" evidence="1">
    <location>
        <begin position="64"/>
        <end position="85"/>
    </location>
</feature>
<name>A0A395T7E5_9HYPO</name>
<keyword evidence="1" id="KW-1133">Transmembrane helix</keyword>
<evidence type="ECO:0000256" key="1">
    <source>
        <dbReference type="SAM" id="Phobius"/>
    </source>
</evidence>
<keyword evidence="1" id="KW-0812">Transmembrane</keyword>
<accession>A0A395T7E5</accession>
<sequence length="265" mass="29904">MNPMEYFFHGMAGHAFHPTFFRTTANETRQHRVPTPIPWYTPPPAPTPKFHHWRGGISDTVDEFIFIVMVSTSVLICCGLILIWFRVRKSECDFQHVHPLRDTEDGMEAAPEEMHHFIEEPSTEGPSVASESQTSLRLRRKKEEGEEEFVVGEDSDDDSVYPSPVNALKARSFNQDTIAVTMSFYSTSYFPRPDNSTTLLTCFLAITSVVLFLAIVIIIVFVHKRIRKSVYDDVYAAVQDAAAARKEAGISSNQDGEQSSTHTVV</sequence>
<protein>
    <submittedName>
        <fullName evidence="2">Uncharacterized protein</fullName>
    </submittedName>
</protein>
<dbReference type="OrthoDB" id="5064606at2759"/>
<dbReference type="EMBL" id="PXOG01000035">
    <property type="protein sequence ID" value="RGP80135.1"/>
    <property type="molecule type" value="Genomic_DNA"/>
</dbReference>
<reference evidence="2 3" key="1">
    <citation type="journal article" date="2018" name="PLoS Pathog.">
        <title>Evolution of structural diversity of trichothecenes, a family of toxins produced by plant pathogenic and entomopathogenic fungi.</title>
        <authorList>
            <person name="Proctor R.H."/>
            <person name="McCormick S.P."/>
            <person name="Kim H.S."/>
            <person name="Cardoza R.E."/>
            <person name="Stanley A.M."/>
            <person name="Lindo L."/>
            <person name="Kelly A."/>
            <person name="Brown D.W."/>
            <person name="Lee T."/>
            <person name="Vaughan M.M."/>
            <person name="Alexander N.J."/>
            <person name="Busman M."/>
            <person name="Gutierrez S."/>
        </authorList>
    </citation>
    <scope>NUCLEOTIDE SEQUENCE [LARGE SCALE GENOMIC DNA]</scope>
    <source>
        <strain evidence="2 3">NRRL 20695</strain>
    </source>
</reference>
<organism evidence="2 3">
    <name type="scientific">Fusarium longipes</name>
    <dbReference type="NCBI Taxonomy" id="694270"/>
    <lineage>
        <taxon>Eukaryota</taxon>
        <taxon>Fungi</taxon>
        <taxon>Dikarya</taxon>
        <taxon>Ascomycota</taxon>
        <taxon>Pezizomycotina</taxon>
        <taxon>Sordariomycetes</taxon>
        <taxon>Hypocreomycetidae</taxon>
        <taxon>Hypocreales</taxon>
        <taxon>Nectriaceae</taxon>
        <taxon>Fusarium</taxon>
    </lineage>
</organism>
<evidence type="ECO:0000313" key="3">
    <source>
        <dbReference type="Proteomes" id="UP000266234"/>
    </source>
</evidence>